<dbReference type="PROSITE" id="PS50005">
    <property type="entry name" value="TPR"/>
    <property type="match status" value="1"/>
</dbReference>
<protein>
    <submittedName>
        <fullName evidence="4">Uncharacterized protein</fullName>
    </submittedName>
</protein>
<dbReference type="SUPFAM" id="SSF48452">
    <property type="entry name" value="TPR-like"/>
    <property type="match status" value="1"/>
</dbReference>
<evidence type="ECO:0000313" key="4">
    <source>
        <dbReference type="EMBL" id="GEQ86292.1"/>
    </source>
</evidence>
<keyword evidence="2 3" id="KW-0802">TPR repeat</keyword>
<dbReference type="PANTHER" id="PTHR44227:SF3">
    <property type="entry name" value="PROTEIN O-MANNOSYL-TRANSFERASE TMTC4"/>
    <property type="match status" value="1"/>
</dbReference>
<accession>A0A5J4FYI2</accession>
<keyword evidence="1" id="KW-0677">Repeat</keyword>
<sequence length="419" mass="46427">MKKQLVLATAVLVSAMAFGQKKEIKKAEKAFAKSDLVEAVAQIKAAEAMIAGADDEIKAQFYAAKGEIMLADGKDGDYEKMKDAADAFMKAKQFDKNNDYADAIKNGVQNTRVALVNSAVKDQNAQNFKMASEKLLLSYEVKKDTSDLYFAAGNAVNAKDYDAALMHYERLLDMGYTGIQEEFRALRIEDNEVVTFASKADRDSEMISGKYTQPTEGMTESAKGDILRSIVLIESSRGNNDKALRIMKDARAENPDDMSLIRAEADMVYRMGDMKRYEALMNEVLASDPTNPELYYNLGVSASANGDNTKAIEYYKKALELKPEYPSAQINIASVILGQEKGIVDEMNGLGMTKADTKKYDVLSEKRNGLYSQALPYLESALASRSDNVELVRTLMNIYSQLSMDGKYNEMKAKLATME</sequence>
<feature type="repeat" description="TPR" evidence="3">
    <location>
        <begin position="292"/>
        <end position="325"/>
    </location>
</feature>
<dbReference type="OrthoDB" id="1149028at2"/>
<dbReference type="SMART" id="SM00028">
    <property type="entry name" value="TPR"/>
    <property type="match status" value="1"/>
</dbReference>
<name>A0A5J4FYI2_9FLAO</name>
<dbReference type="Gene3D" id="1.25.40.10">
    <property type="entry name" value="Tetratricopeptide repeat domain"/>
    <property type="match status" value="1"/>
</dbReference>
<proteinExistence type="predicted"/>
<dbReference type="Proteomes" id="UP000326994">
    <property type="component" value="Unassembled WGS sequence"/>
</dbReference>
<evidence type="ECO:0000313" key="5">
    <source>
        <dbReference type="Proteomes" id="UP000326994"/>
    </source>
</evidence>
<reference evidence="4 5" key="1">
    <citation type="submission" date="2019-08" db="EMBL/GenBank/DDBJ databases">
        <title>Ulvibacter marinistellae sp. nov., isolated from a starfish, Patiria pectinifera.</title>
        <authorList>
            <person name="Kawano K."/>
            <person name="Ushijima N."/>
            <person name="Kihara M."/>
            <person name="Itoh H."/>
        </authorList>
    </citation>
    <scope>NUCLEOTIDE SEQUENCE [LARGE SCALE GENOMIC DNA]</scope>
    <source>
        <strain evidence="4 5">KK4</strain>
    </source>
</reference>
<dbReference type="AlphaFoldDB" id="A0A5J4FYI2"/>
<dbReference type="Pfam" id="PF00515">
    <property type="entry name" value="TPR_1"/>
    <property type="match status" value="1"/>
</dbReference>
<evidence type="ECO:0000256" key="3">
    <source>
        <dbReference type="PROSITE-ProRule" id="PRU00339"/>
    </source>
</evidence>
<organism evidence="4 5">
    <name type="scientific">Patiriisocius marinistellae</name>
    <dbReference type="NCBI Taxonomy" id="2494560"/>
    <lineage>
        <taxon>Bacteria</taxon>
        <taxon>Pseudomonadati</taxon>
        <taxon>Bacteroidota</taxon>
        <taxon>Flavobacteriia</taxon>
        <taxon>Flavobacteriales</taxon>
        <taxon>Flavobacteriaceae</taxon>
        <taxon>Patiriisocius</taxon>
    </lineage>
</organism>
<evidence type="ECO:0000256" key="1">
    <source>
        <dbReference type="ARBA" id="ARBA00022737"/>
    </source>
</evidence>
<dbReference type="InterPro" id="IPR019734">
    <property type="entry name" value="TPR_rpt"/>
</dbReference>
<dbReference type="PROSITE" id="PS50293">
    <property type="entry name" value="TPR_REGION"/>
    <property type="match status" value="1"/>
</dbReference>
<dbReference type="InterPro" id="IPR052346">
    <property type="entry name" value="O-mannosyl-transferase_TMTC"/>
</dbReference>
<dbReference type="InterPro" id="IPR011990">
    <property type="entry name" value="TPR-like_helical_dom_sf"/>
</dbReference>
<evidence type="ECO:0000256" key="2">
    <source>
        <dbReference type="ARBA" id="ARBA00022803"/>
    </source>
</evidence>
<dbReference type="RefSeq" id="WP_151894225.1">
    <property type="nucleotide sequence ID" value="NZ_BKCF01000003.1"/>
</dbReference>
<dbReference type="PANTHER" id="PTHR44227">
    <property type="match status" value="1"/>
</dbReference>
<comment type="caution">
    <text evidence="4">The sequence shown here is derived from an EMBL/GenBank/DDBJ whole genome shotgun (WGS) entry which is preliminary data.</text>
</comment>
<keyword evidence="5" id="KW-1185">Reference proteome</keyword>
<dbReference type="EMBL" id="BKCF01000003">
    <property type="protein sequence ID" value="GEQ86292.1"/>
    <property type="molecule type" value="Genomic_DNA"/>
</dbReference>
<gene>
    <name evidence="4" type="ORF">ULMS_18000</name>
</gene>